<feature type="chain" id="PRO_5041810505" evidence="5">
    <location>
        <begin position="23"/>
        <end position="396"/>
    </location>
</feature>
<proteinExistence type="predicted"/>
<keyword evidence="5" id="KW-0732">Signal</keyword>
<comment type="subcellular location">
    <subcellularLocation>
        <location evidence="1">Cell envelope</location>
    </subcellularLocation>
</comment>
<dbReference type="EMBL" id="QSQT01000015">
    <property type="protein sequence ID" value="RGK55737.1"/>
    <property type="molecule type" value="Genomic_DNA"/>
</dbReference>
<dbReference type="AlphaFoldDB" id="A0A3E4N172"/>
<dbReference type="PANTHER" id="PTHR42852">
    <property type="entry name" value="THIOL:DISULFIDE INTERCHANGE PROTEIN DSBE"/>
    <property type="match status" value="1"/>
</dbReference>
<sequence>MKFTAILFSSLLLGLMMGSCHSGQKVSEGEFLIEGFVKNLPDSSIVSLFQFENRQYAAAMLSDTVTGGRFVLRDTITSKESRQLLLLVIYKKTFSVWPLSLWVVSGARIRIQGEGMLCPFWTVESEVPEQQTEAEFTKLGMPEMVEAFKQEMIVYEMFDKGINDVSIRNKIDSIRRNHIYPLQDKVRLRELEYMKTAPVTKVWLEKYCDQLSFLNWNTDSQYSHKELVYPLYARLSEADRKSLVGREIAAYFKMVESVKAGDHMVDGTLYDTEGNTHHLSEFEGKYILLDFWNLGCQPCMEALPEMEEVSRMYKGKLELVSICGAAKNRWKKFVAERKLTGHQWNELREVNDGLAAVYGVKGVPHYVLISPERKVIHSWMGYRKHILKEKMKELIK</sequence>
<feature type="signal peptide" evidence="5">
    <location>
        <begin position="1"/>
        <end position="22"/>
    </location>
</feature>
<dbReference type="InterPro" id="IPR036249">
    <property type="entry name" value="Thioredoxin-like_sf"/>
</dbReference>
<protein>
    <submittedName>
        <fullName evidence="7">TlpA family protein disulfide reductase</fullName>
    </submittedName>
</protein>
<dbReference type="PROSITE" id="PS51352">
    <property type="entry name" value="THIOREDOXIN_2"/>
    <property type="match status" value="1"/>
</dbReference>
<name>A0A3E4N172_9BACT</name>
<evidence type="ECO:0000313" key="10">
    <source>
        <dbReference type="Proteomes" id="UP000260862"/>
    </source>
</evidence>
<gene>
    <name evidence="8" type="ORF">DXC17_02880</name>
    <name evidence="7" type="ORF">DXD04_09010</name>
</gene>
<dbReference type="EMBL" id="QSTF01000004">
    <property type="protein sequence ID" value="RGM42266.1"/>
    <property type="molecule type" value="Genomic_DNA"/>
</dbReference>
<dbReference type="Gene3D" id="3.40.30.10">
    <property type="entry name" value="Glutaredoxin"/>
    <property type="match status" value="1"/>
</dbReference>
<evidence type="ECO:0000256" key="5">
    <source>
        <dbReference type="SAM" id="SignalP"/>
    </source>
</evidence>
<organism evidence="7 10">
    <name type="scientific">Phocaeicola plebeius</name>
    <dbReference type="NCBI Taxonomy" id="310297"/>
    <lineage>
        <taxon>Bacteria</taxon>
        <taxon>Pseudomonadati</taxon>
        <taxon>Bacteroidota</taxon>
        <taxon>Bacteroidia</taxon>
        <taxon>Bacteroidales</taxon>
        <taxon>Bacteroidaceae</taxon>
        <taxon>Phocaeicola</taxon>
    </lineage>
</organism>
<evidence type="ECO:0000259" key="6">
    <source>
        <dbReference type="PROSITE" id="PS51352"/>
    </source>
</evidence>
<keyword evidence="2" id="KW-0201">Cytochrome c-type biogenesis</keyword>
<dbReference type="Pfam" id="PF00578">
    <property type="entry name" value="AhpC-TSA"/>
    <property type="match status" value="1"/>
</dbReference>
<dbReference type="CDD" id="cd02966">
    <property type="entry name" value="TlpA_like_family"/>
    <property type="match status" value="1"/>
</dbReference>
<evidence type="ECO:0000256" key="2">
    <source>
        <dbReference type="ARBA" id="ARBA00022748"/>
    </source>
</evidence>
<comment type="caution">
    <text evidence="7">The sequence shown here is derived from an EMBL/GenBank/DDBJ whole genome shotgun (WGS) entry which is preliminary data.</text>
</comment>
<dbReference type="Proteomes" id="UP000260780">
    <property type="component" value="Unassembled WGS sequence"/>
</dbReference>
<dbReference type="GO" id="GO:0017004">
    <property type="term" value="P:cytochrome complex assembly"/>
    <property type="evidence" value="ECO:0007669"/>
    <property type="project" value="UniProtKB-KW"/>
</dbReference>
<evidence type="ECO:0000313" key="7">
    <source>
        <dbReference type="EMBL" id="RGK55737.1"/>
    </source>
</evidence>
<dbReference type="InterPro" id="IPR000866">
    <property type="entry name" value="AhpC/TSA"/>
</dbReference>
<dbReference type="RefSeq" id="WP_117672750.1">
    <property type="nucleotide sequence ID" value="NZ_CABOGR010000015.1"/>
</dbReference>
<dbReference type="InterPro" id="IPR013766">
    <property type="entry name" value="Thioredoxin_domain"/>
</dbReference>
<dbReference type="Proteomes" id="UP000260862">
    <property type="component" value="Unassembled WGS sequence"/>
</dbReference>
<evidence type="ECO:0000313" key="9">
    <source>
        <dbReference type="Proteomes" id="UP000260780"/>
    </source>
</evidence>
<dbReference type="PROSITE" id="PS51257">
    <property type="entry name" value="PROKAR_LIPOPROTEIN"/>
    <property type="match status" value="1"/>
</dbReference>
<feature type="domain" description="Thioredoxin" evidence="6">
    <location>
        <begin position="258"/>
        <end position="396"/>
    </location>
</feature>
<keyword evidence="3" id="KW-1015">Disulfide bond</keyword>
<dbReference type="SUPFAM" id="SSF52833">
    <property type="entry name" value="Thioredoxin-like"/>
    <property type="match status" value="1"/>
</dbReference>
<evidence type="ECO:0000256" key="4">
    <source>
        <dbReference type="ARBA" id="ARBA00023284"/>
    </source>
</evidence>
<accession>A0A3E4N172</accession>
<dbReference type="InterPro" id="IPR050553">
    <property type="entry name" value="Thioredoxin_ResA/DsbE_sf"/>
</dbReference>
<reference evidence="9 10" key="1">
    <citation type="submission" date="2018-08" db="EMBL/GenBank/DDBJ databases">
        <title>A genome reference for cultivated species of the human gut microbiota.</title>
        <authorList>
            <person name="Zou Y."/>
            <person name="Xue W."/>
            <person name="Luo G."/>
        </authorList>
    </citation>
    <scope>NUCLEOTIDE SEQUENCE [LARGE SCALE GENOMIC DNA]</scope>
    <source>
        <strain evidence="8 9">OM08-14</strain>
        <strain evidence="7 10">TF10-3AC</strain>
    </source>
</reference>
<evidence type="ECO:0000313" key="8">
    <source>
        <dbReference type="EMBL" id="RGM42266.1"/>
    </source>
</evidence>
<evidence type="ECO:0000256" key="1">
    <source>
        <dbReference type="ARBA" id="ARBA00004196"/>
    </source>
</evidence>
<dbReference type="GO" id="GO:0030313">
    <property type="term" value="C:cell envelope"/>
    <property type="evidence" value="ECO:0007669"/>
    <property type="project" value="UniProtKB-SubCell"/>
</dbReference>
<keyword evidence="4" id="KW-0676">Redox-active center</keyword>
<dbReference type="PANTHER" id="PTHR42852:SF6">
    <property type="entry name" value="THIOL:DISULFIDE INTERCHANGE PROTEIN DSBE"/>
    <property type="match status" value="1"/>
</dbReference>
<keyword evidence="10" id="KW-1185">Reference proteome</keyword>
<evidence type="ECO:0000256" key="3">
    <source>
        <dbReference type="ARBA" id="ARBA00023157"/>
    </source>
</evidence>